<dbReference type="EMBL" id="JBBXMP010000070">
    <property type="protein sequence ID" value="KAL0063924.1"/>
    <property type="molecule type" value="Genomic_DNA"/>
</dbReference>
<organism evidence="1 2">
    <name type="scientific">Marasmius tenuissimus</name>
    <dbReference type="NCBI Taxonomy" id="585030"/>
    <lineage>
        <taxon>Eukaryota</taxon>
        <taxon>Fungi</taxon>
        <taxon>Dikarya</taxon>
        <taxon>Basidiomycota</taxon>
        <taxon>Agaricomycotina</taxon>
        <taxon>Agaricomycetes</taxon>
        <taxon>Agaricomycetidae</taxon>
        <taxon>Agaricales</taxon>
        <taxon>Marasmiineae</taxon>
        <taxon>Marasmiaceae</taxon>
        <taxon>Marasmius</taxon>
    </lineage>
</organism>
<sequence>MPHYIKTVSIKYGYKFRSQDMNRGMGGKYSYITPEYTNKRSEAASAFILEITKVKDLHAANLSKGDGQPYFRYLHAFYTFGGSAAIAKVWLSTTPTEGDGRTEDINRGRGGGSLYLCWEYEKDLAYLLHSALSPVLQCALYHSRYAYYLLTSQVIIADHPFYTVDCRDELHGGSEITVRLSDIVFSQDTLVAGKVPSIACQWEDDIEHQTVQSVVNMTIESRRAYIAARYNHNLLRVVPIRRHTDAPGEAANRLLLSLDNHRLVFMRATLPIDESIRVCIATKRERRRELGNKWTSKDRGYTVKVGLGEGKKKRVR</sequence>
<name>A0ABR2ZSU5_9AGAR</name>
<keyword evidence="2" id="KW-1185">Reference proteome</keyword>
<evidence type="ECO:0000313" key="1">
    <source>
        <dbReference type="EMBL" id="KAL0063924.1"/>
    </source>
</evidence>
<gene>
    <name evidence="1" type="ORF">AAF712_009114</name>
</gene>
<evidence type="ECO:0000313" key="2">
    <source>
        <dbReference type="Proteomes" id="UP001437256"/>
    </source>
</evidence>
<protein>
    <submittedName>
        <fullName evidence="1">Uncharacterized protein</fullName>
    </submittedName>
</protein>
<proteinExistence type="predicted"/>
<reference evidence="1 2" key="1">
    <citation type="submission" date="2024-05" db="EMBL/GenBank/DDBJ databases">
        <title>A draft genome resource for the thread blight pathogen Marasmius tenuissimus strain MS-2.</title>
        <authorList>
            <person name="Yulfo-Soto G.E."/>
            <person name="Baruah I.K."/>
            <person name="Amoako-Attah I."/>
            <person name="Bukari Y."/>
            <person name="Meinhardt L.W."/>
            <person name="Bailey B.A."/>
            <person name="Cohen S.P."/>
        </authorList>
    </citation>
    <scope>NUCLEOTIDE SEQUENCE [LARGE SCALE GENOMIC DNA]</scope>
    <source>
        <strain evidence="1 2">MS-2</strain>
    </source>
</reference>
<comment type="caution">
    <text evidence="1">The sequence shown here is derived from an EMBL/GenBank/DDBJ whole genome shotgun (WGS) entry which is preliminary data.</text>
</comment>
<accession>A0ABR2ZSU5</accession>
<dbReference type="Proteomes" id="UP001437256">
    <property type="component" value="Unassembled WGS sequence"/>
</dbReference>